<evidence type="ECO:0000313" key="3">
    <source>
        <dbReference type="Proteomes" id="UP000008022"/>
    </source>
</evidence>
<accession>A0A0E0QM02</accession>
<organism evidence="2 3">
    <name type="scientific">Oryza rufipogon</name>
    <name type="common">Brownbeard rice</name>
    <name type="synonym">Asian wild rice</name>
    <dbReference type="NCBI Taxonomy" id="4529"/>
    <lineage>
        <taxon>Eukaryota</taxon>
        <taxon>Viridiplantae</taxon>
        <taxon>Streptophyta</taxon>
        <taxon>Embryophyta</taxon>
        <taxon>Tracheophyta</taxon>
        <taxon>Spermatophyta</taxon>
        <taxon>Magnoliopsida</taxon>
        <taxon>Liliopsida</taxon>
        <taxon>Poales</taxon>
        <taxon>Poaceae</taxon>
        <taxon>BOP clade</taxon>
        <taxon>Oryzoideae</taxon>
        <taxon>Oryzeae</taxon>
        <taxon>Oryzinae</taxon>
        <taxon>Oryza</taxon>
    </lineage>
</organism>
<reference evidence="3" key="1">
    <citation type="submission" date="2013-06" db="EMBL/GenBank/DDBJ databases">
        <authorList>
            <person name="Zhao Q."/>
        </authorList>
    </citation>
    <scope>NUCLEOTIDE SEQUENCE</scope>
    <source>
        <strain evidence="3">cv. W1943</strain>
    </source>
</reference>
<dbReference type="Proteomes" id="UP000008022">
    <property type="component" value="Unassembled WGS sequence"/>
</dbReference>
<sequence length="225" mass="25629">MKLTEANKKSALFGEQKQNMAKQRHPCMGELPQQQSNSSDSESCTIFFLGQGRPPTAGAHVEHGDASTSARTHVLHHKDDVLCFARGSRVFSTEMGDQSDVPGSCLMDRNNKIQWPPHMENFFPGKDEPSRNSDRWSVDDAEKMPKVVGFFCRDACVLACLEKQIDAWHNASNSHLFCQLNAHCILYIDQKYSIVFRSVRYYTTTQRQRVWNKSSKIWNKSTLTP</sequence>
<feature type="region of interest" description="Disordered" evidence="1">
    <location>
        <begin position="1"/>
        <end position="24"/>
    </location>
</feature>
<evidence type="ECO:0000256" key="1">
    <source>
        <dbReference type="SAM" id="MobiDB-lite"/>
    </source>
</evidence>
<dbReference type="EnsemblPlants" id="ORUFI08G25030.1">
    <property type="protein sequence ID" value="ORUFI08G25030.1"/>
    <property type="gene ID" value="ORUFI08G25030"/>
</dbReference>
<dbReference type="HOGENOM" id="CLU_1386137_0_0_1"/>
<name>A0A0E0QM02_ORYRU</name>
<keyword evidence="3" id="KW-1185">Reference proteome</keyword>
<reference evidence="2" key="2">
    <citation type="submission" date="2015-06" db="UniProtKB">
        <authorList>
            <consortium name="EnsemblPlants"/>
        </authorList>
    </citation>
    <scope>IDENTIFICATION</scope>
</reference>
<proteinExistence type="predicted"/>
<evidence type="ECO:0000313" key="2">
    <source>
        <dbReference type="EnsemblPlants" id="ORUFI08G25030.1"/>
    </source>
</evidence>
<dbReference type="Gramene" id="ORUFI08G25030.1">
    <property type="protein sequence ID" value="ORUFI08G25030.1"/>
    <property type="gene ID" value="ORUFI08G25030"/>
</dbReference>
<protein>
    <submittedName>
        <fullName evidence="2">Uncharacterized protein</fullName>
    </submittedName>
</protein>
<dbReference type="AlphaFoldDB" id="A0A0E0QM02"/>